<dbReference type="Pfam" id="PF00106">
    <property type="entry name" value="adh_short"/>
    <property type="match status" value="1"/>
</dbReference>
<proteinExistence type="inferred from homology"/>
<comment type="similarity">
    <text evidence="1">Belongs to the short-chain dehydrogenases/reductases (SDR) family.</text>
</comment>
<sequence length="323" mass="35064">MVAFEASADIPSLTGKTILVTGGTSGLGKETLFLLGPHSPSKLIFTGRNIVASENIIAEFQSRFPSVSISFVRCDLASLGSVQKFARQVLASNQQLDLVFAIAGVMAVPAALTEDGYEVHFGVNHMAHALLFKLLMPLLERTAAATPSADVRIISYSSDASRSMAPDCGIDFDTLHTTQDVFYIMGEWRRFAQSKLANAIYARALAHHHPELLAVSIHPGIAMTASVENLPFMSRMLVTSTTYSVAKSPMEVAMNGLWAATSPRADGRGVQGEGRISRLGTVENGTFYRPIGELDTRIGLTQDDDLTTKLWDWTEQELKAWSV</sequence>
<dbReference type="GO" id="GO:0016491">
    <property type="term" value="F:oxidoreductase activity"/>
    <property type="evidence" value="ECO:0007669"/>
    <property type="project" value="UniProtKB-KW"/>
</dbReference>
<evidence type="ECO:0000313" key="4">
    <source>
        <dbReference type="Proteomes" id="UP000799439"/>
    </source>
</evidence>
<dbReference type="OrthoDB" id="191139at2759"/>
<dbReference type="AlphaFoldDB" id="A0A9P4MSA5"/>
<evidence type="ECO:0000313" key="3">
    <source>
        <dbReference type="EMBL" id="KAF2157331.1"/>
    </source>
</evidence>
<dbReference type="InterPro" id="IPR002347">
    <property type="entry name" value="SDR_fam"/>
</dbReference>
<dbReference type="InterPro" id="IPR036291">
    <property type="entry name" value="NAD(P)-bd_dom_sf"/>
</dbReference>
<protein>
    <submittedName>
        <fullName evidence="3">NAD(P)-binding protein</fullName>
    </submittedName>
</protein>
<dbReference type="EMBL" id="ML996081">
    <property type="protein sequence ID" value="KAF2157331.1"/>
    <property type="molecule type" value="Genomic_DNA"/>
</dbReference>
<keyword evidence="4" id="KW-1185">Reference proteome</keyword>
<evidence type="ECO:0000256" key="1">
    <source>
        <dbReference type="ARBA" id="ARBA00006484"/>
    </source>
</evidence>
<gene>
    <name evidence="3" type="ORF">K461DRAFT_283994</name>
</gene>
<comment type="caution">
    <text evidence="3">The sequence shown here is derived from an EMBL/GenBank/DDBJ whole genome shotgun (WGS) entry which is preliminary data.</text>
</comment>
<dbReference type="PANTHER" id="PTHR24320:SF154">
    <property type="entry name" value="OXIDOREDUCTASE, SHORT-CHAIN DEHYDROGENASE_REDUCTASE FAMILY (AFU_ORTHOLOGUE AFUA_2G04560)"/>
    <property type="match status" value="1"/>
</dbReference>
<dbReference type="PANTHER" id="PTHR24320">
    <property type="entry name" value="RETINOL DEHYDROGENASE"/>
    <property type="match status" value="1"/>
</dbReference>
<dbReference type="Gene3D" id="3.40.50.720">
    <property type="entry name" value="NAD(P)-binding Rossmann-like Domain"/>
    <property type="match status" value="1"/>
</dbReference>
<dbReference type="Proteomes" id="UP000799439">
    <property type="component" value="Unassembled WGS sequence"/>
</dbReference>
<dbReference type="SUPFAM" id="SSF51735">
    <property type="entry name" value="NAD(P)-binding Rossmann-fold domains"/>
    <property type="match status" value="1"/>
</dbReference>
<reference evidence="3" key="1">
    <citation type="journal article" date="2020" name="Stud. Mycol.">
        <title>101 Dothideomycetes genomes: a test case for predicting lifestyles and emergence of pathogens.</title>
        <authorList>
            <person name="Haridas S."/>
            <person name="Albert R."/>
            <person name="Binder M."/>
            <person name="Bloem J."/>
            <person name="Labutti K."/>
            <person name="Salamov A."/>
            <person name="Andreopoulos B."/>
            <person name="Baker S."/>
            <person name="Barry K."/>
            <person name="Bills G."/>
            <person name="Bluhm B."/>
            <person name="Cannon C."/>
            <person name="Castanera R."/>
            <person name="Culley D."/>
            <person name="Daum C."/>
            <person name="Ezra D."/>
            <person name="Gonzalez J."/>
            <person name="Henrissat B."/>
            <person name="Kuo A."/>
            <person name="Liang C."/>
            <person name="Lipzen A."/>
            <person name="Lutzoni F."/>
            <person name="Magnuson J."/>
            <person name="Mondo S."/>
            <person name="Nolan M."/>
            <person name="Ohm R."/>
            <person name="Pangilinan J."/>
            <person name="Park H.-J."/>
            <person name="Ramirez L."/>
            <person name="Alfaro M."/>
            <person name="Sun H."/>
            <person name="Tritt A."/>
            <person name="Yoshinaga Y."/>
            <person name="Zwiers L.-H."/>
            <person name="Turgeon B."/>
            <person name="Goodwin S."/>
            <person name="Spatafora J."/>
            <person name="Crous P."/>
            <person name="Grigoriev I."/>
        </authorList>
    </citation>
    <scope>NUCLEOTIDE SEQUENCE</scope>
    <source>
        <strain evidence="3">CBS 260.36</strain>
    </source>
</reference>
<keyword evidence="2" id="KW-0560">Oxidoreductase</keyword>
<evidence type="ECO:0000256" key="2">
    <source>
        <dbReference type="ARBA" id="ARBA00023002"/>
    </source>
</evidence>
<organism evidence="3 4">
    <name type="scientific">Myriangium duriaei CBS 260.36</name>
    <dbReference type="NCBI Taxonomy" id="1168546"/>
    <lineage>
        <taxon>Eukaryota</taxon>
        <taxon>Fungi</taxon>
        <taxon>Dikarya</taxon>
        <taxon>Ascomycota</taxon>
        <taxon>Pezizomycotina</taxon>
        <taxon>Dothideomycetes</taxon>
        <taxon>Dothideomycetidae</taxon>
        <taxon>Myriangiales</taxon>
        <taxon>Myriangiaceae</taxon>
        <taxon>Myriangium</taxon>
    </lineage>
</organism>
<accession>A0A9P4MSA5</accession>
<name>A0A9P4MSA5_9PEZI</name>